<dbReference type="PROSITE" id="PS51352">
    <property type="entry name" value="THIOREDOXIN_2"/>
    <property type="match status" value="1"/>
</dbReference>
<dbReference type="OrthoDB" id="9815205at2"/>
<dbReference type="CDD" id="cd02966">
    <property type="entry name" value="TlpA_like_family"/>
    <property type="match status" value="1"/>
</dbReference>
<dbReference type="STRING" id="1003.SAMN04488541_10729"/>
<evidence type="ECO:0000313" key="3">
    <source>
        <dbReference type="Proteomes" id="UP000199513"/>
    </source>
</evidence>
<dbReference type="InterPro" id="IPR013766">
    <property type="entry name" value="Thioredoxin_domain"/>
</dbReference>
<dbReference type="EMBL" id="FONY01000072">
    <property type="protein sequence ID" value="SFF59269.1"/>
    <property type="molecule type" value="Genomic_DNA"/>
</dbReference>
<dbReference type="SUPFAM" id="SSF52833">
    <property type="entry name" value="Thioredoxin-like"/>
    <property type="match status" value="1"/>
</dbReference>
<evidence type="ECO:0000259" key="1">
    <source>
        <dbReference type="PROSITE" id="PS51352"/>
    </source>
</evidence>
<dbReference type="GO" id="GO:0016209">
    <property type="term" value="F:antioxidant activity"/>
    <property type="evidence" value="ECO:0007669"/>
    <property type="project" value="InterPro"/>
</dbReference>
<dbReference type="Proteomes" id="UP000199513">
    <property type="component" value="Unassembled WGS sequence"/>
</dbReference>
<name>A0A1I2JYJ9_9BACT</name>
<dbReference type="Gene3D" id="3.40.30.10">
    <property type="entry name" value="Glutaredoxin"/>
    <property type="match status" value="1"/>
</dbReference>
<accession>A0A1I2JYJ9</accession>
<reference evidence="2 3" key="1">
    <citation type="submission" date="2016-10" db="EMBL/GenBank/DDBJ databases">
        <authorList>
            <person name="de Groot N.N."/>
        </authorList>
    </citation>
    <scope>NUCLEOTIDE SEQUENCE [LARGE SCALE GENOMIC DNA]</scope>
    <source>
        <strain>GEY</strain>
        <strain evidence="3">DSM 9560</strain>
    </source>
</reference>
<dbReference type="Pfam" id="PF00578">
    <property type="entry name" value="AhpC-TSA"/>
    <property type="match status" value="1"/>
</dbReference>
<dbReference type="PANTHER" id="PTHR42852">
    <property type="entry name" value="THIOL:DISULFIDE INTERCHANGE PROTEIN DSBE"/>
    <property type="match status" value="1"/>
</dbReference>
<protein>
    <submittedName>
        <fullName evidence="2">Peroxiredoxin</fullName>
    </submittedName>
</protein>
<evidence type="ECO:0000313" key="2">
    <source>
        <dbReference type="EMBL" id="SFF59269.1"/>
    </source>
</evidence>
<sequence length="201" mass="23401">MIKFFIFYIYSSLLAVFIYAQTPYYMFYPTEVKQKLFEEKNQLGTPAHNFKVITIQGDTIELKNLKGKIVVINFFFAECPPCIAEIPDLNRIVNKYQTQEIIFLAISSSNDKERLKYLQALLLEKKGFEWQYTLCPAYDYETLGHSFKSSNRKIANELYMTNTYPTHIIIDKDGLFQYCTQGSGTDKLAIMEKTIDLLISK</sequence>
<dbReference type="GO" id="GO:0016491">
    <property type="term" value="F:oxidoreductase activity"/>
    <property type="evidence" value="ECO:0007669"/>
    <property type="project" value="InterPro"/>
</dbReference>
<dbReference type="InterPro" id="IPR000866">
    <property type="entry name" value="AhpC/TSA"/>
</dbReference>
<gene>
    <name evidence="2" type="ORF">SAMN04488541_10729</name>
</gene>
<feature type="domain" description="Thioredoxin" evidence="1">
    <location>
        <begin position="41"/>
        <end position="200"/>
    </location>
</feature>
<organism evidence="2 3">
    <name type="scientific">Thermoflexibacter ruber</name>
    <dbReference type="NCBI Taxonomy" id="1003"/>
    <lineage>
        <taxon>Bacteria</taxon>
        <taxon>Pseudomonadati</taxon>
        <taxon>Bacteroidota</taxon>
        <taxon>Cytophagia</taxon>
        <taxon>Cytophagales</taxon>
        <taxon>Thermoflexibacteraceae</taxon>
        <taxon>Thermoflexibacter</taxon>
    </lineage>
</organism>
<dbReference type="InterPro" id="IPR036249">
    <property type="entry name" value="Thioredoxin-like_sf"/>
</dbReference>
<dbReference type="PANTHER" id="PTHR42852:SF17">
    <property type="entry name" value="THIOREDOXIN-LIKE PROTEIN HI_1115"/>
    <property type="match status" value="1"/>
</dbReference>
<proteinExistence type="predicted"/>
<dbReference type="AlphaFoldDB" id="A0A1I2JYJ9"/>
<keyword evidence="3" id="KW-1185">Reference proteome</keyword>
<dbReference type="InterPro" id="IPR050553">
    <property type="entry name" value="Thioredoxin_ResA/DsbE_sf"/>
</dbReference>